<gene>
    <name evidence="2" type="ORF">FVE85_5634</name>
</gene>
<feature type="transmembrane region" description="Helical" evidence="1">
    <location>
        <begin position="177"/>
        <end position="199"/>
    </location>
</feature>
<accession>A0A5J4Z284</accession>
<proteinExistence type="predicted"/>
<dbReference type="EMBL" id="VRMN01000001">
    <property type="protein sequence ID" value="KAA8498049.1"/>
    <property type="molecule type" value="Genomic_DNA"/>
</dbReference>
<keyword evidence="3" id="KW-1185">Reference proteome</keyword>
<evidence type="ECO:0000313" key="3">
    <source>
        <dbReference type="Proteomes" id="UP000324585"/>
    </source>
</evidence>
<sequence>MRDLLTASTPRSTDQVYTSWGVFGVHCSVFEAGVQRAIDRDRHSARFGGGVCVCVCVCVCAACVLGAGGWRSKEERQQVGRVHDGCAGIRVHAASACRSGTRRPWRRGSGPRVHARRRGICYASQGGAPEPEGAPGSQTSLAEKLILAASAVALPAVIASELHLFQTGCGLPPGPGGLYGAAEGVGFLVMLGVVAYSAYTKFKTGKGLPAGPYGLVGAAEGIWYLLLFIFLADYAYLYFTNSLPGAICYEQQ</sequence>
<dbReference type="Proteomes" id="UP000324585">
    <property type="component" value="Unassembled WGS sequence"/>
</dbReference>
<keyword evidence="1" id="KW-0812">Transmembrane</keyword>
<evidence type="ECO:0000256" key="1">
    <source>
        <dbReference type="SAM" id="Phobius"/>
    </source>
</evidence>
<feature type="transmembrane region" description="Helical" evidence="1">
    <location>
        <begin position="145"/>
        <end position="165"/>
    </location>
</feature>
<evidence type="ECO:0000313" key="2">
    <source>
        <dbReference type="EMBL" id="KAA8498049.1"/>
    </source>
</evidence>
<dbReference type="PANTHER" id="PTHR37231">
    <property type="entry name" value="EXPRESSED PROTEIN"/>
    <property type="match status" value="1"/>
</dbReference>
<keyword evidence="1" id="KW-0472">Membrane</keyword>
<reference evidence="3" key="1">
    <citation type="journal article" date="2019" name="Nat. Commun.">
        <title>Expansion of phycobilisome linker gene families in mesophilic red algae.</title>
        <authorList>
            <person name="Lee J."/>
            <person name="Kim D."/>
            <person name="Bhattacharya D."/>
            <person name="Yoon H.S."/>
        </authorList>
    </citation>
    <scope>NUCLEOTIDE SEQUENCE [LARGE SCALE GENOMIC DNA]</scope>
    <source>
        <strain evidence="3">CCMP 1328</strain>
    </source>
</reference>
<feature type="transmembrane region" description="Helical" evidence="1">
    <location>
        <begin position="47"/>
        <end position="68"/>
    </location>
</feature>
<dbReference type="AlphaFoldDB" id="A0A5J4Z284"/>
<feature type="transmembrane region" description="Helical" evidence="1">
    <location>
        <begin position="211"/>
        <end position="232"/>
    </location>
</feature>
<dbReference type="PANTHER" id="PTHR37231:SF2">
    <property type="entry name" value="EXPRESSED PROTEIN"/>
    <property type="match status" value="1"/>
</dbReference>
<name>A0A5J4Z284_PORPP</name>
<organism evidence="2 3">
    <name type="scientific">Porphyridium purpureum</name>
    <name type="common">Red alga</name>
    <name type="synonym">Porphyridium cruentum</name>
    <dbReference type="NCBI Taxonomy" id="35688"/>
    <lineage>
        <taxon>Eukaryota</taxon>
        <taxon>Rhodophyta</taxon>
        <taxon>Bangiophyceae</taxon>
        <taxon>Porphyridiales</taxon>
        <taxon>Porphyridiaceae</taxon>
        <taxon>Porphyridium</taxon>
    </lineage>
</organism>
<dbReference type="OrthoDB" id="2015857at2759"/>
<protein>
    <submittedName>
        <fullName evidence="2">Uncharacterized protein</fullName>
    </submittedName>
</protein>
<comment type="caution">
    <text evidence="2">The sequence shown here is derived from an EMBL/GenBank/DDBJ whole genome shotgun (WGS) entry which is preliminary data.</text>
</comment>
<keyword evidence="1" id="KW-1133">Transmembrane helix</keyword>